<evidence type="ECO:0000313" key="5">
    <source>
        <dbReference type="Proteomes" id="UP000236919"/>
    </source>
</evidence>
<dbReference type="EMBL" id="PQFZ01000002">
    <property type="protein sequence ID" value="POR55130.1"/>
    <property type="molecule type" value="Genomic_DNA"/>
</dbReference>
<feature type="region of interest" description="Disordered" evidence="1">
    <location>
        <begin position="1"/>
        <end position="20"/>
    </location>
</feature>
<evidence type="ECO:0000259" key="2">
    <source>
        <dbReference type="Pfam" id="PF14742"/>
    </source>
</evidence>
<name>A0A2S4MK65_9HYPH</name>
<dbReference type="Proteomes" id="UP000236919">
    <property type="component" value="Unassembled WGS sequence"/>
</dbReference>
<protein>
    <submittedName>
        <fullName evidence="4">Glycogen debranching enzyme</fullName>
    </submittedName>
</protein>
<feature type="domain" description="Mannosylglycerate hydrolase MGH1-like glycoside hydrolase" evidence="3">
    <location>
        <begin position="331"/>
        <end position="638"/>
    </location>
</feature>
<dbReference type="GO" id="GO:0005975">
    <property type="term" value="P:carbohydrate metabolic process"/>
    <property type="evidence" value="ECO:0007669"/>
    <property type="project" value="InterPro"/>
</dbReference>
<comment type="caution">
    <text evidence="4">The sequence shown here is derived from an EMBL/GenBank/DDBJ whole genome shotgun (WGS) entry which is preliminary data.</text>
</comment>
<dbReference type="InterPro" id="IPR012341">
    <property type="entry name" value="6hp_glycosidase-like_sf"/>
</dbReference>
<dbReference type="InterPro" id="IPR008928">
    <property type="entry name" value="6-hairpin_glycosidase_sf"/>
</dbReference>
<dbReference type="Pfam" id="PF22422">
    <property type="entry name" value="MGH1-like_GH"/>
    <property type="match status" value="1"/>
</dbReference>
<accession>A0A2S4MK65</accession>
<gene>
    <name evidence="4" type="ORF">CYD53_10214</name>
</gene>
<evidence type="ECO:0000256" key="1">
    <source>
        <dbReference type="SAM" id="MobiDB-lite"/>
    </source>
</evidence>
<evidence type="ECO:0000313" key="4">
    <source>
        <dbReference type="EMBL" id="POR55130.1"/>
    </source>
</evidence>
<dbReference type="InterPro" id="IPR032856">
    <property type="entry name" value="GDE_N_bis"/>
</dbReference>
<reference evidence="4 5" key="1">
    <citation type="submission" date="2018-01" db="EMBL/GenBank/DDBJ databases">
        <title>Genomic Encyclopedia of Type Strains, Phase III (KMG-III): the genomes of soil and plant-associated and newly described type strains.</title>
        <authorList>
            <person name="Whitman W."/>
        </authorList>
    </citation>
    <scope>NUCLEOTIDE SEQUENCE [LARGE SCALE GENOMIC DNA]</scope>
    <source>
        <strain evidence="4 5">1131</strain>
    </source>
</reference>
<organism evidence="4 5">
    <name type="scientific">Bosea psychrotolerans</name>
    <dbReference type="NCBI Taxonomy" id="1871628"/>
    <lineage>
        <taxon>Bacteria</taxon>
        <taxon>Pseudomonadati</taxon>
        <taxon>Pseudomonadota</taxon>
        <taxon>Alphaproteobacteria</taxon>
        <taxon>Hyphomicrobiales</taxon>
        <taxon>Boseaceae</taxon>
        <taxon>Bosea</taxon>
    </lineage>
</organism>
<dbReference type="SUPFAM" id="SSF48208">
    <property type="entry name" value="Six-hairpin glycosidases"/>
    <property type="match status" value="1"/>
</dbReference>
<feature type="domain" description="Putative glycogen debranching enzyme N-terminal" evidence="2">
    <location>
        <begin position="39"/>
        <end position="231"/>
    </location>
</feature>
<dbReference type="InterPro" id="IPR054491">
    <property type="entry name" value="MGH1-like_GH"/>
</dbReference>
<keyword evidence="5" id="KW-1185">Reference proteome</keyword>
<dbReference type="Pfam" id="PF14742">
    <property type="entry name" value="GDE_N_bis"/>
    <property type="match status" value="1"/>
</dbReference>
<dbReference type="AlphaFoldDB" id="A0A2S4MK65"/>
<dbReference type="OrthoDB" id="9759959at2"/>
<evidence type="ECO:0000259" key="3">
    <source>
        <dbReference type="Pfam" id="PF22422"/>
    </source>
</evidence>
<sequence>MQEQMIAQRQAGLAEPHERPADHALDAHPSLVERPLRSLKSGDAFAVLDSYGDIGITPDTSEGVFCNDTRHLSRLQLFFEGKRPLILGSVIQDDNIALTVDLANPEITGRDGAAAIPRDAIAIERTKFLWKSVCYERIGLRNFDRISHEFTLSLSFAADFRDLFEVRGMKRVRRGETETQFSSGAARFAYRGLDDRVRRTILRFKPEPCQLRSGFASFRFHLKPGERTSLLVTVACDLTDAPAGDVASVMSMPGVPPRDFSRAYQDARRDLRALTANTAKVTSPNALFADLMSRSTADLYTLMTRGPDGLYPYAGIPWFSTMFGRDGIITAMMLLWVDPTVARGVLLQLARAQAAISDPAADAQPGKILHERRSGEMANLGEVPFGFYYGSVDATPLFVMLAGQYLDRTGDLATIKGIWENIEAALLWCDTFGDRDGDGFVEYFRETDSGLANQGWKDSHDSISHADGSLAHGPIALVEVQAYVYAAKRACAVMARALGLDLRADELTRQACALQERFDQAFWCEEIASYALALDGEKRPCRVRSSNAGHALFAGIALPERAAQLKQTLMSEGSFSGWGIRTLNTAETRYNPMSYHNGSVWPHDNALIALGFGNYGFKSEAARLFEAIFNVATHQDQQRLPELFCGFLRKARRGPTAYPVACSPQAWAAAAPFAMLAACLGLQLPAQANEIKLVDPVLPPFLDDLVLRGLTLGTSQFDLRVHRHESDVTINVLKRWHDSNAQVTMIKTK</sequence>
<dbReference type="Gene3D" id="1.50.10.10">
    <property type="match status" value="1"/>
</dbReference>
<proteinExistence type="predicted"/>
<dbReference type="RefSeq" id="WP_103716701.1">
    <property type="nucleotide sequence ID" value="NZ_PQFZ01000002.1"/>
</dbReference>